<dbReference type="UniPathway" id="UPA00896">
    <property type="reaction ID" value="UER00863"/>
</dbReference>
<dbReference type="SUPFAM" id="SSF51569">
    <property type="entry name" value="Aldolase"/>
    <property type="match status" value="1"/>
</dbReference>
<evidence type="ECO:0000256" key="2">
    <source>
        <dbReference type="ARBA" id="ARBA00009405"/>
    </source>
</evidence>
<evidence type="ECO:0000256" key="1">
    <source>
        <dbReference type="ARBA" id="ARBA00005143"/>
    </source>
</evidence>
<evidence type="ECO:0000256" key="6">
    <source>
        <dbReference type="ARBA" id="ARBA00049877"/>
    </source>
</evidence>
<organism evidence="8 9">
    <name type="scientific">Coffea arabica</name>
    <name type="common">Arabian coffee</name>
    <dbReference type="NCBI Taxonomy" id="13443"/>
    <lineage>
        <taxon>Eukaryota</taxon>
        <taxon>Viridiplantae</taxon>
        <taxon>Streptophyta</taxon>
        <taxon>Embryophyta</taxon>
        <taxon>Tracheophyta</taxon>
        <taxon>Spermatophyta</taxon>
        <taxon>Magnoliopsida</taxon>
        <taxon>eudicotyledons</taxon>
        <taxon>Gunneridae</taxon>
        <taxon>Pentapetalae</taxon>
        <taxon>asterids</taxon>
        <taxon>lamiids</taxon>
        <taxon>Gentianales</taxon>
        <taxon>Rubiaceae</taxon>
        <taxon>Ixoroideae</taxon>
        <taxon>Gardenieae complex</taxon>
        <taxon>Bertiereae - Coffeeae clade</taxon>
        <taxon>Coffeeae</taxon>
        <taxon>Coffea</taxon>
    </lineage>
</organism>
<reference evidence="9" key="2">
    <citation type="submission" date="2025-08" db="UniProtKB">
        <authorList>
            <consortium name="RefSeq"/>
        </authorList>
    </citation>
    <scope>IDENTIFICATION</scope>
    <source>
        <tissue evidence="9">Leaves</tissue>
    </source>
</reference>
<evidence type="ECO:0000313" key="8">
    <source>
        <dbReference type="Proteomes" id="UP001652660"/>
    </source>
</evidence>
<evidence type="ECO:0000256" key="4">
    <source>
        <dbReference type="ARBA" id="ARBA00022723"/>
    </source>
</evidence>
<dbReference type="GO" id="GO:0006552">
    <property type="term" value="P:L-leucine catabolic process"/>
    <property type="evidence" value="ECO:0007669"/>
    <property type="project" value="TreeGrafter"/>
</dbReference>
<dbReference type="Gene3D" id="3.20.20.70">
    <property type="entry name" value="Aldolase class I"/>
    <property type="match status" value="1"/>
</dbReference>
<dbReference type="RefSeq" id="XP_027071198.1">
    <property type="nucleotide sequence ID" value="XM_027215397.2"/>
</dbReference>
<dbReference type="AlphaFoldDB" id="A0A6P6SYT5"/>
<protein>
    <recommendedName>
        <fullName evidence="3">hydroxymethylglutaryl-CoA lyase</fullName>
        <ecNumber evidence="3">4.1.3.4</ecNumber>
    </recommendedName>
</protein>
<dbReference type="GO" id="GO:0046872">
    <property type="term" value="F:metal ion binding"/>
    <property type="evidence" value="ECO:0007669"/>
    <property type="project" value="UniProtKB-KW"/>
</dbReference>
<dbReference type="PANTHER" id="PTHR42738:SF15">
    <property type="entry name" value="HYDROXYMETHYLGLUTARYL-COA LYASE"/>
    <property type="match status" value="1"/>
</dbReference>
<evidence type="ECO:0000256" key="3">
    <source>
        <dbReference type="ARBA" id="ARBA00012910"/>
    </source>
</evidence>
<dbReference type="Pfam" id="PF00682">
    <property type="entry name" value="HMGL-like"/>
    <property type="match status" value="1"/>
</dbReference>
<dbReference type="EC" id="4.1.3.4" evidence="3"/>
<dbReference type="GeneID" id="113696069"/>
<evidence type="ECO:0000259" key="7">
    <source>
        <dbReference type="PROSITE" id="PS50991"/>
    </source>
</evidence>
<dbReference type="NCBIfam" id="NF004283">
    <property type="entry name" value="PRK05692.1"/>
    <property type="match status" value="1"/>
</dbReference>
<dbReference type="GO" id="GO:0004419">
    <property type="term" value="F:hydroxymethylglutaryl-CoA lyase activity"/>
    <property type="evidence" value="ECO:0007669"/>
    <property type="project" value="UniProtKB-EC"/>
</dbReference>
<proteinExistence type="inferred from homology"/>
<keyword evidence="8" id="KW-1185">Reference proteome</keyword>
<keyword evidence="5 9" id="KW-0456">Lyase</keyword>
<dbReference type="FunFam" id="3.20.20.70:FF:000038">
    <property type="entry name" value="Hydroxymethylglutaryl-CoA lyase, mitochondrial"/>
    <property type="match status" value="1"/>
</dbReference>
<gene>
    <name evidence="9" type="primary">LOC113696069</name>
</gene>
<comment type="similarity">
    <text evidence="2">Belongs to the HMG-CoA lyase family.</text>
</comment>
<evidence type="ECO:0000313" key="9">
    <source>
        <dbReference type="RefSeq" id="XP_027071198.1"/>
    </source>
</evidence>
<dbReference type="PANTHER" id="PTHR42738">
    <property type="entry name" value="HYDROXYMETHYLGLUTARYL-COA LYASE"/>
    <property type="match status" value="1"/>
</dbReference>
<dbReference type="Proteomes" id="UP001652660">
    <property type="component" value="Chromosome 6e"/>
</dbReference>
<evidence type="ECO:0000256" key="5">
    <source>
        <dbReference type="ARBA" id="ARBA00023239"/>
    </source>
</evidence>
<dbReference type="PROSITE" id="PS50991">
    <property type="entry name" value="PYR_CT"/>
    <property type="match status" value="1"/>
</dbReference>
<sequence length="341" mass="35747">MLYMSLRNFSSQSSATSVTDVKTKFLGSIPKFVKVVEVGPRDGLQNEKAIVPTAVKVDLIKMLVSSGLSVVEATSFVSPKWVPQLADAKDVLEAIQSVEGAKFPVLTPNLKGFAAAVAAGAKEVAIFAAASESFSMSNLNCSIKDSLNRYHDVACAARNSSIPVRGYISCVVGCPVEGAVSPSQVVYVAKALLAMGCTEISLGDTIGVGTPGTVVPMLEAVLEVVPVEKLAVHFHDTYGQALSNILVSLQIFWSCKNYMMGIRTVDSAVSGLGGCPYAKGASGNVATEDVVYMLNGLGVKTNVDLQKVILAGDFICKHLGRSPGSKVAKALSRVPENASKL</sequence>
<dbReference type="GO" id="GO:0046951">
    <property type="term" value="P:ketone body biosynthetic process"/>
    <property type="evidence" value="ECO:0007669"/>
    <property type="project" value="TreeGrafter"/>
</dbReference>
<name>A0A6P6SYT5_COFAR</name>
<accession>A0A6P6SYT5</accession>
<dbReference type="InterPro" id="IPR043594">
    <property type="entry name" value="HMGL"/>
</dbReference>
<dbReference type="InterPro" id="IPR000891">
    <property type="entry name" value="PYR_CT"/>
</dbReference>
<reference evidence="8" key="1">
    <citation type="journal article" date="2025" name="Foods">
        <title>Unveiling the Microbial Signatures of Arabica Coffee Cherries: Insights into Ripeness Specific Diversity, Functional Traits, and Implications for Quality and Safety.</title>
        <authorList>
            <consortium name="RefSeq"/>
            <person name="Tenea G.N."/>
            <person name="Cifuentes V."/>
            <person name="Reyes P."/>
            <person name="Cevallos-Vallejos M."/>
        </authorList>
    </citation>
    <scope>NUCLEOTIDE SEQUENCE [LARGE SCALE GENOMIC DNA]</scope>
</reference>
<dbReference type="InterPro" id="IPR013785">
    <property type="entry name" value="Aldolase_TIM"/>
</dbReference>
<comment type="catalytic activity">
    <reaction evidence="6">
        <text>(3S)-3-hydroxy-3-methylglutaryl-CoA = acetoacetate + acetyl-CoA</text>
        <dbReference type="Rhea" id="RHEA:24404"/>
        <dbReference type="ChEBI" id="CHEBI:13705"/>
        <dbReference type="ChEBI" id="CHEBI:43074"/>
        <dbReference type="ChEBI" id="CHEBI:57288"/>
        <dbReference type="EC" id="4.1.3.4"/>
    </reaction>
</comment>
<keyword evidence="4" id="KW-0479">Metal-binding</keyword>
<comment type="pathway">
    <text evidence="1">Metabolic intermediate metabolism; (S)-3-hydroxy-3-methylglutaryl-CoA degradation; acetoacetate from (S)-3-hydroxy-3-methylglutaryl-CoA: step 1/1.</text>
</comment>
<dbReference type="CDD" id="cd07938">
    <property type="entry name" value="DRE_TIM_HMGL"/>
    <property type="match status" value="1"/>
</dbReference>
<feature type="domain" description="Pyruvate carboxyltransferase" evidence="7">
    <location>
        <begin position="33"/>
        <end position="309"/>
    </location>
</feature>